<dbReference type="EMBL" id="CP136508">
    <property type="protein sequence ID" value="WUR15082.1"/>
    <property type="molecule type" value="Genomic_DNA"/>
</dbReference>
<gene>
    <name evidence="1" type="ORF">E7V67_008240</name>
</gene>
<name>A0ABZ1UR64_9BURK</name>
<evidence type="ECO:0000313" key="1">
    <source>
        <dbReference type="EMBL" id="WUR15082.1"/>
    </source>
</evidence>
<organism evidence="1 2">
    <name type="scientific">[Empedobacter] haloabium</name>
    <dbReference type="NCBI Taxonomy" id="592317"/>
    <lineage>
        <taxon>Bacteria</taxon>
        <taxon>Pseudomonadati</taxon>
        <taxon>Pseudomonadota</taxon>
        <taxon>Betaproteobacteria</taxon>
        <taxon>Burkholderiales</taxon>
        <taxon>Oxalobacteraceae</taxon>
        <taxon>Telluria group</taxon>
        <taxon>Telluria group incertae sedis</taxon>
    </lineage>
</organism>
<proteinExistence type="predicted"/>
<reference evidence="1 2" key="1">
    <citation type="journal article" date="2019" name="Int. J. Syst. Evol. Microbiol.">
        <title>The Draft Whole-Genome Sequence of the Antibiotic Producer Empedobacter haloabium ATCC 31962 Provides Indications for Its Taxonomic Reclassification.</title>
        <authorList>
            <person name="Miess H."/>
            <person name="Arlt P."/>
            <person name="Apel A.K."/>
            <person name="Weber T."/>
            <person name="Nieselt K."/>
            <person name="Hanssen F."/>
            <person name="Czemmel S."/>
            <person name="Nahnsen S."/>
            <person name="Gross H."/>
        </authorList>
    </citation>
    <scope>NUCLEOTIDE SEQUENCE [LARGE SCALE GENOMIC DNA]</scope>
    <source>
        <strain evidence="1 2">ATCC 31962</strain>
    </source>
</reference>
<keyword evidence="2" id="KW-1185">Reference proteome</keyword>
<evidence type="ECO:0000313" key="2">
    <source>
        <dbReference type="Proteomes" id="UP000321323"/>
    </source>
</evidence>
<dbReference type="Proteomes" id="UP000321323">
    <property type="component" value="Chromosome"/>
</dbReference>
<protein>
    <submittedName>
        <fullName evidence="1">Uncharacterized protein</fullName>
    </submittedName>
</protein>
<accession>A0ABZ1UR64</accession>
<sequence length="95" mass="10364">MAKKAKSQNIWQAGVDAFAARRKKVEALRAAVRSARDETPRPRPRLVAANDGGLDELVRHAALAATLPLRQEIEALKDEVAGLRRQVAELSKRGG</sequence>